<dbReference type="InterPro" id="IPR000120">
    <property type="entry name" value="Amidase"/>
</dbReference>
<name>A0A1H6FS18_THEAL</name>
<dbReference type="EMBL" id="FNWJ01000001">
    <property type="protein sequence ID" value="SEH12564.1"/>
    <property type="molecule type" value="Genomic_DNA"/>
</dbReference>
<gene>
    <name evidence="3" type="ORF">SAMN02745716_1131</name>
</gene>
<dbReference type="SUPFAM" id="SSF75304">
    <property type="entry name" value="Amidase signature (AS) enzymes"/>
    <property type="match status" value="1"/>
</dbReference>
<protein>
    <submittedName>
        <fullName evidence="3">Amidase</fullName>
    </submittedName>
</protein>
<evidence type="ECO:0000313" key="4">
    <source>
        <dbReference type="Proteomes" id="UP000222056"/>
    </source>
</evidence>
<dbReference type="Pfam" id="PF01425">
    <property type="entry name" value="Amidase"/>
    <property type="match status" value="1"/>
</dbReference>
<evidence type="ECO:0000256" key="1">
    <source>
        <dbReference type="ARBA" id="ARBA00009199"/>
    </source>
</evidence>
<dbReference type="RefSeq" id="WP_093116984.1">
    <property type="nucleotide sequence ID" value="NZ_FNWJ01000001.1"/>
</dbReference>
<dbReference type="PROSITE" id="PS00571">
    <property type="entry name" value="AMIDASES"/>
    <property type="match status" value="1"/>
</dbReference>
<dbReference type="InterPro" id="IPR023631">
    <property type="entry name" value="Amidase_dom"/>
</dbReference>
<dbReference type="PANTHER" id="PTHR11895">
    <property type="entry name" value="TRANSAMIDASE"/>
    <property type="match status" value="1"/>
</dbReference>
<dbReference type="AlphaFoldDB" id="A0A1H6FS18"/>
<evidence type="ECO:0000313" key="3">
    <source>
        <dbReference type="EMBL" id="SEH12564.1"/>
    </source>
</evidence>
<dbReference type="Gene3D" id="3.90.1300.10">
    <property type="entry name" value="Amidase signature (AS) domain"/>
    <property type="match status" value="1"/>
</dbReference>
<dbReference type="STRING" id="29539.SAMN02745716_1131"/>
<dbReference type="PANTHER" id="PTHR11895:SF7">
    <property type="entry name" value="GLUTAMYL-TRNA(GLN) AMIDOTRANSFERASE SUBUNIT A, MITOCHONDRIAL"/>
    <property type="match status" value="1"/>
</dbReference>
<evidence type="ECO:0000259" key="2">
    <source>
        <dbReference type="Pfam" id="PF01425"/>
    </source>
</evidence>
<keyword evidence="4" id="KW-1185">Reference proteome</keyword>
<dbReference type="Proteomes" id="UP000222056">
    <property type="component" value="Unassembled WGS sequence"/>
</dbReference>
<feature type="domain" description="Amidase" evidence="2">
    <location>
        <begin position="25"/>
        <end position="456"/>
    </location>
</feature>
<sequence length="479" mass="51193">MARLSLRPADELAALVRSGEVSAEELLEECLQQVDRVEPQVNAFTLIDPDRAAEQARAIRPGDPRPFCGVPIAIKDNVAVAGWRLTFSSDLFGDYTPHHDAFLVRRLREAGFVLVGKTNMPEFGILPVTGPRRFGPTRNPWDLERTPGGSSGGAAAAVAAGMVPVAHGNDGGGSIRIPAACCGLVGLKPSRGRISRGPEEGDDFLVQDGVLTRTVRETALLLDVLAGYEPGDATWAPPPSRPFAEAVEREPGRLRVGLITKPPLPTEVDPQCLHATRRAAELLANLGHEVVEVDPPWGEVDLLPTFTRMFGTQIAALIELGRRIGGRDPGPEVVEPLSLAIYERMREGTGIDLFLALLELQGAGRAIVATLFGGEGRHDVLLTPALAKRPVAVSEIDPTSDDPWGEFRKSGEFTPFTAVCNITGQPAISLPLYHGEDGLPLAVQLIGPPAGEELLLSLAAQLEQAEPWHERIAPLAAGD</sequence>
<organism evidence="3 4">
    <name type="scientific">Thermoleophilum album</name>
    <dbReference type="NCBI Taxonomy" id="29539"/>
    <lineage>
        <taxon>Bacteria</taxon>
        <taxon>Bacillati</taxon>
        <taxon>Actinomycetota</taxon>
        <taxon>Thermoleophilia</taxon>
        <taxon>Thermoleophilales</taxon>
        <taxon>Thermoleophilaceae</taxon>
        <taxon>Thermoleophilum</taxon>
    </lineage>
</organism>
<comment type="similarity">
    <text evidence="1">Belongs to the amidase family.</text>
</comment>
<accession>A0A1H6FS18</accession>
<reference evidence="4" key="1">
    <citation type="submission" date="2016-10" db="EMBL/GenBank/DDBJ databases">
        <authorList>
            <person name="Varghese N."/>
            <person name="Submissions S."/>
        </authorList>
    </citation>
    <scope>NUCLEOTIDE SEQUENCE [LARGE SCALE GENOMIC DNA]</scope>
    <source>
        <strain evidence="4">ATCC 35263</strain>
    </source>
</reference>
<proteinExistence type="inferred from homology"/>
<dbReference type="InterPro" id="IPR020556">
    <property type="entry name" value="Amidase_CS"/>
</dbReference>
<dbReference type="GO" id="GO:0003824">
    <property type="term" value="F:catalytic activity"/>
    <property type="evidence" value="ECO:0007669"/>
    <property type="project" value="InterPro"/>
</dbReference>
<dbReference type="InterPro" id="IPR036928">
    <property type="entry name" value="AS_sf"/>
</dbReference>
<dbReference type="OrthoDB" id="182039at2"/>